<evidence type="ECO:0000256" key="5">
    <source>
        <dbReference type="ARBA" id="ARBA00022989"/>
    </source>
</evidence>
<comment type="pathway">
    <text evidence="2">Lipid metabolism; sphingolipid metabolism.</text>
</comment>
<feature type="domain" description="TLC" evidence="10">
    <location>
        <begin position="120"/>
        <end position="337"/>
    </location>
</feature>
<dbReference type="UniPathway" id="UPA00222"/>
<evidence type="ECO:0000256" key="6">
    <source>
        <dbReference type="ARBA" id="ARBA00023136"/>
    </source>
</evidence>
<reference evidence="11 12" key="1">
    <citation type="journal article" date="2013" name="Nature">
        <title>The genomes of four tapeworm species reveal adaptations to parasitism.</title>
        <authorList>
            <person name="Tsai I.J."/>
            <person name="Zarowiecki M."/>
            <person name="Holroyd N."/>
            <person name="Garciarrubio A."/>
            <person name="Sanchez-Flores A."/>
            <person name="Brooks K.L."/>
            <person name="Tracey A."/>
            <person name="Bobes R.J."/>
            <person name="Fragoso G."/>
            <person name="Sciutto E."/>
            <person name="Aslett M."/>
            <person name="Beasley H."/>
            <person name="Bennett H.M."/>
            <person name="Cai J."/>
            <person name="Camicia F."/>
            <person name="Clark R."/>
            <person name="Cucher M."/>
            <person name="De Silva N."/>
            <person name="Day T.A."/>
            <person name="Deplazes P."/>
            <person name="Estrada K."/>
            <person name="Fernandez C."/>
            <person name="Holland P.W."/>
            <person name="Hou J."/>
            <person name="Hu S."/>
            <person name="Huckvale T."/>
            <person name="Hung S.S."/>
            <person name="Kamenetzky L."/>
            <person name="Keane J.A."/>
            <person name="Kiss F."/>
            <person name="Koziol U."/>
            <person name="Lambert O."/>
            <person name="Liu K."/>
            <person name="Luo X."/>
            <person name="Luo Y."/>
            <person name="Macchiaroli N."/>
            <person name="Nichol S."/>
            <person name="Paps J."/>
            <person name="Parkinson J."/>
            <person name="Pouchkina-Stantcheva N."/>
            <person name="Riddiford N."/>
            <person name="Rosenzvit M."/>
            <person name="Salinas G."/>
            <person name="Wasmuth J.D."/>
            <person name="Zamanian M."/>
            <person name="Zheng Y."/>
            <person name="Cai X."/>
            <person name="Soberon X."/>
            <person name="Olson P.D."/>
            <person name="Laclette J.P."/>
            <person name="Brehm K."/>
            <person name="Berriman M."/>
            <person name="Garciarrubio A."/>
            <person name="Bobes R.J."/>
            <person name="Fragoso G."/>
            <person name="Sanchez-Flores A."/>
            <person name="Estrada K."/>
            <person name="Cevallos M.A."/>
            <person name="Morett E."/>
            <person name="Gonzalez V."/>
            <person name="Portillo T."/>
            <person name="Ochoa-Leyva A."/>
            <person name="Jose M.V."/>
            <person name="Sciutto E."/>
            <person name="Landa A."/>
            <person name="Jimenez L."/>
            <person name="Valdes V."/>
            <person name="Carrero J.C."/>
            <person name="Larralde C."/>
            <person name="Morales-Montor J."/>
            <person name="Limon-Lason J."/>
            <person name="Soberon X."/>
            <person name="Laclette J.P."/>
        </authorList>
    </citation>
    <scope>NUCLEOTIDE SEQUENCE [LARGE SCALE GENOMIC DNA]</scope>
</reference>
<dbReference type="Pfam" id="PF03798">
    <property type="entry name" value="TRAM_LAG1_CLN8"/>
    <property type="match status" value="1"/>
</dbReference>
<feature type="chain" id="PRO_5033211439" evidence="9">
    <location>
        <begin position="20"/>
        <end position="369"/>
    </location>
</feature>
<feature type="transmembrane region" description="Helical" evidence="8">
    <location>
        <begin position="79"/>
        <end position="96"/>
    </location>
</feature>
<feature type="transmembrane region" description="Helical" evidence="8">
    <location>
        <begin position="204"/>
        <end position="222"/>
    </location>
</feature>
<gene>
    <name evidence="11" type="ORF">EgrG_000356600</name>
</gene>
<feature type="transmembrane region" description="Helical" evidence="8">
    <location>
        <begin position="306"/>
        <end position="329"/>
    </location>
</feature>
<dbReference type="WBParaSite" id="EgrG_000356600">
    <property type="protein sequence ID" value="EgrG_000356600"/>
    <property type="gene ID" value="EgrG_000356600"/>
</dbReference>
<sequence length="369" mass="43602">MSVLLLLLLLQLAIPPSLATSAMDEALSVEKRDPPTIPVFLQQTYKTVSEIGLDWETYPYDHEFTKRMFIEGAPSRKEVGIVVSLSLAFILLRHFSEPRLRKLLQWAEFRPKDAEKAPEGIFRSVYYCIITVYGAYVSYFSGRYNFIQQPCEVYDQNTTSDNYFTRPIPSDILSLYLIQFSYYLSGVYLELYMDKRRKDSTLMLLHHFVTLALMYFSYMGRYLKHGCIIFFLNDISDAILETGKICLYINHRGGIQRPFGEFCCNAIFFFFTISWFYFRIYLYCVRLLHATNWCVYLLRDHWLPRMYLFFNGLLWTLFVMQLIWSYYILSMCIRLVTGKDKMLEDIREEEIEQSNGPFKNGISTAKKEK</sequence>
<dbReference type="GO" id="GO:0046513">
    <property type="term" value="P:ceramide biosynthetic process"/>
    <property type="evidence" value="ECO:0007669"/>
    <property type="project" value="InterPro"/>
</dbReference>
<evidence type="ECO:0000256" key="4">
    <source>
        <dbReference type="ARBA" id="ARBA00022692"/>
    </source>
</evidence>
<keyword evidence="4 7" id="KW-0812">Transmembrane</keyword>
<evidence type="ECO:0000313" key="13">
    <source>
        <dbReference type="WBParaSite" id="EgrG_000356600"/>
    </source>
</evidence>
<dbReference type="OrthoDB" id="6276319at2759"/>
<keyword evidence="9" id="KW-0732">Signal</keyword>
<evidence type="ECO:0000256" key="3">
    <source>
        <dbReference type="ARBA" id="ARBA00004991"/>
    </source>
</evidence>
<organism evidence="11">
    <name type="scientific">Echinococcus granulosus</name>
    <name type="common">Hydatid tapeworm</name>
    <dbReference type="NCBI Taxonomy" id="6210"/>
    <lineage>
        <taxon>Eukaryota</taxon>
        <taxon>Metazoa</taxon>
        <taxon>Spiralia</taxon>
        <taxon>Lophotrochozoa</taxon>
        <taxon>Platyhelminthes</taxon>
        <taxon>Cestoda</taxon>
        <taxon>Eucestoda</taxon>
        <taxon>Cyclophyllidea</taxon>
        <taxon>Taeniidae</taxon>
        <taxon>Echinococcus</taxon>
        <taxon>Echinococcus granulosus group</taxon>
    </lineage>
</organism>
<dbReference type="InterPro" id="IPR006634">
    <property type="entry name" value="TLC-dom"/>
</dbReference>
<evidence type="ECO:0000256" key="7">
    <source>
        <dbReference type="PROSITE-ProRule" id="PRU00205"/>
    </source>
</evidence>
<dbReference type="Proteomes" id="UP000492820">
    <property type="component" value="Unassembled WGS sequence"/>
</dbReference>
<evidence type="ECO:0000256" key="8">
    <source>
        <dbReference type="SAM" id="Phobius"/>
    </source>
</evidence>
<dbReference type="GO" id="GO:0016020">
    <property type="term" value="C:membrane"/>
    <property type="evidence" value="ECO:0007669"/>
    <property type="project" value="UniProtKB-SubCell"/>
</dbReference>
<feature type="signal peptide" evidence="9">
    <location>
        <begin position="1"/>
        <end position="19"/>
    </location>
</feature>
<evidence type="ECO:0000313" key="11">
    <source>
        <dbReference type="EMBL" id="CDS22367.1"/>
    </source>
</evidence>
<dbReference type="PROSITE" id="PS50922">
    <property type="entry name" value="TLC"/>
    <property type="match status" value="1"/>
</dbReference>
<feature type="transmembrane region" description="Helical" evidence="8">
    <location>
        <begin position="172"/>
        <end position="192"/>
    </location>
</feature>
<protein>
    <submittedName>
        <fullName evidence="11 13">Lag1 longevity assurance 1</fullName>
    </submittedName>
</protein>
<keyword evidence="6 7" id="KW-0472">Membrane</keyword>
<evidence type="ECO:0000313" key="12">
    <source>
        <dbReference type="Proteomes" id="UP000492820"/>
    </source>
</evidence>
<dbReference type="GO" id="GO:0050291">
    <property type="term" value="F:sphingosine N-acyltransferase activity"/>
    <property type="evidence" value="ECO:0007669"/>
    <property type="project" value="InterPro"/>
</dbReference>
<comment type="subcellular location">
    <subcellularLocation>
        <location evidence="1">Membrane</location>
        <topology evidence="1">Multi-pass membrane protein</topology>
    </subcellularLocation>
</comment>
<dbReference type="PANTHER" id="PTHR12560:SF58">
    <property type="entry name" value="CERAMIDE SYNTHASE 1"/>
    <property type="match status" value="1"/>
</dbReference>
<feature type="transmembrane region" description="Helical" evidence="8">
    <location>
        <begin position="259"/>
        <end position="278"/>
    </location>
</feature>
<dbReference type="EMBL" id="LK028586">
    <property type="protein sequence ID" value="CDS22367.1"/>
    <property type="molecule type" value="Genomic_DNA"/>
</dbReference>
<evidence type="ECO:0000256" key="2">
    <source>
        <dbReference type="ARBA" id="ARBA00004760"/>
    </source>
</evidence>
<feature type="transmembrane region" description="Helical" evidence="8">
    <location>
        <begin position="120"/>
        <end position="139"/>
    </location>
</feature>
<evidence type="ECO:0000256" key="1">
    <source>
        <dbReference type="ARBA" id="ARBA00004141"/>
    </source>
</evidence>
<accession>A0A068WXG3</accession>
<dbReference type="AlphaFoldDB" id="A0A068WXG3"/>
<name>A0A068WXG3_ECHGR</name>
<reference evidence="13" key="3">
    <citation type="submission" date="2020-10" db="UniProtKB">
        <authorList>
            <consortium name="WormBaseParasite"/>
        </authorList>
    </citation>
    <scope>IDENTIFICATION</scope>
</reference>
<dbReference type="PANTHER" id="PTHR12560">
    <property type="entry name" value="LONGEVITY ASSURANCE FACTOR 1 LAG1"/>
    <property type="match status" value="1"/>
</dbReference>
<evidence type="ECO:0000256" key="9">
    <source>
        <dbReference type="SAM" id="SignalP"/>
    </source>
</evidence>
<reference evidence="11" key="2">
    <citation type="submission" date="2014-06" db="EMBL/GenBank/DDBJ databases">
        <authorList>
            <person name="Aslett M."/>
        </authorList>
    </citation>
    <scope>NUCLEOTIDE SEQUENCE</scope>
</reference>
<dbReference type="SMART" id="SM00724">
    <property type="entry name" value="TLC"/>
    <property type="match status" value="1"/>
</dbReference>
<comment type="pathway">
    <text evidence="3">Sphingolipid metabolism.</text>
</comment>
<keyword evidence="5 8" id="KW-1133">Transmembrane helix</keyword>
<proteinExistence type="predicted"/>
<dbReference type="InterPro" id="IPR016439">
    <property type="entry name" value="Lag1/Lac1-like"/>
</dbReference>
<evidence type="ECO:0000259" key="10">
    <source>
        <dbReference type="PROSITE" id="PS50922"/>
    </source>
</evidence>